<dbReference type="PANTHER" id="PTHR15829">
    <property type="entry name" value="PROTEIN KINASE PKN/PRK1, EFFECTOR"/>
    <property type="match status" value="1"/>
</dbReference>
<dbReference type="OrthoDB" id="9999654at2759"/>
<feature type="domain" description="FAM65 N-terminal" evidence="3">
    <location>
        <begin position="124"/>
        <end position="338"/>
    </location>
</feature>
<dbReference type="PANTHER" id="PTHR15829:SF13">
    <property type="entry name" value="FAM65 N-TERMINAL DOMAIN-CONTAINING PROTEIN"/>
    <property type="match status" value="1"/>
</dbReference>
<gene>
    <name evidence="4" type="ORF">GPM918_LOCUS7787</name>
    <name evidence="5" type="ORF">SRO942_LOCUS7783</name>
</gene>
<evidence type="ECO:0000313" key="6">
    <source>
        <dbReference type="Proteomes" id="UP000663829"/>
    </source>
</evidence>
<evidence type="ECO:0000259" key="3">
    <source>
        <dbReference type="Pfam" id="PF15903"/>
    </source>
</evidence>
<dbReference type="InterPro" id="IPR026136">
    <property type="entry name" value="RIPOR3"/>
</dbReference>
<dbReference type="EMBL" id="CAJOBC010001296">
    <property type="protein sequence ID" value="CAF3669939.1"/>
    <property type="molecule type" value="Genomic_DNA"/>
</dbReference>
<evidence type="ECO:0000313" key="5">
    <source>
        <dbReference type="EMBL" id="CAF3669939.1"/>
    </source>
</evidence>
<dbReference type="Pfam" id="PF15903">
    <property type="entry name" value="PL48"/>
    <property type="match status" value="1"/>
</dbReference>
<dbReference type="Proteomes" id="UP000663829">
    <property type="component" value="Unassembled WGS sequence"/>
</dbReference>
<comment type="caution">
    <text evidence="4">The sequence shown here is derived from an EMBL/GenBank/DDBJ whole genome shotgun (WGS) entry which is preliminary data.</text>
</comment>
<reference evidence="4" key="1">
    <citation type="submission" date="2021-02" db="EMBL/GenBank/DDBJ databases">
        <authorList>
            <person name="Nowell W R."/>
        </authorList>
    </citation>
    <scope>NUCLEOTIDE SEQUENCE</scope>
</reference>
<proteinExistence type="inferred from homology"/>
<comment type="similarity">
    <text evidence="1">Belongs to the RIPOR family.</text>
</comment>
<dbReference type="AlphaFoldDB" id="A0A813YI29"/>
<organism evidence="4 6">
    <name type="scientific">Didymodactylos carnosus</name>
    <dbReference type="NCBI Taxonomy" id="1234261"/>
    <lineage>
        <taxon>Eukaryota</taxon>
        <taxon>Metazoa</taxon>
        <taxon>Spiralia</taxon>
        <taxon>Gnathifera</taxon>
        <taxon>Rotifera</taxon>
        <taxon>Eurotatoria</taxon>
        <taxon>Bdelloidea</taxon>
        <taxon>Philodinida</taxon>
        <taxon>Philodinidae</taxon>
        <taxon>Didymodactylos</taxon>
    </lineage>
</organism>
<feature type="region of interest" description="Disordered" evidence="2">
    <location>
        <begin position="1"/>
        <end position="43"/>
    </location>
</feature>
<name>A0A813YI29_9BILA</name>
<dbReference type="InterPro" id="IPR031780">
    <property type="entry name" value="FAM65_N"/>
</dbReference>
<feature type="compositionally biased region" description="Low complexity" evidence="2">
    <location>
        <begin position="11"/>
        <end position="23"/>
    </location>
</feature>
<keyword evidence="6" id="KW-1185">Reference proteome</keyword>
<accession>A0A813YI29</accession>
<dbReference type="EMBL" id="CAJNOQ010001297">
    <property type="protein sequence ID" value="CAF0884476.1"/>
    <property type="molecule type" value="Genomic_DNA"/>
</dbReference>
<feature type="compositionally biased region" description="Polar residues" evidence="2">
    <location>
        <begin position="1"/>
        <end position="10"/>
    </location>
</feature>
<sequence length="1077" mass="122927">MSTTNDNYCLTSSSSSSSSTTTTPSGLLRSESRHLTASSSHGIPDVLGNEQIDLNRLKKTASLNHTNIPKTPRIHRTLSTLDSVLNVLEEHGRTSKIEIDNLVEEVEKGQHHLTRKLHESQTQYLKLQAHTASIQSLKECYCRYVKLLDGARTMFNAYQNSKKPISLVSTTSQVKLGLKECTQTLCAIEAQLESMLGTFVLKLNEITGFSRICVGDEYEIILRYGQQKHKTRGKIQRDKTQTWSKNLFSLKAKLADLLFIKVSEIKLLGTLHTVGIKCFEVNNLYSINQQRMVVNANQAATIKLQFVVFWDMYHQVDTKFTYYNPNRSYSDVTRTWSMFIGNSTLLRTVNDTLSNRPVPSSLFSSPSSSPSLLIAKRVSSFWPVENDLFQMELKQRLQTQNETTKLPVYAECSNEESLSADAEAVYDEIDSLAKKQHDNTHMQLEETIEKKVDDLQCSPDVPTTTTIISNSNKSTLEENKQSEEFVDMRISIIPSENDENHQLRSEEAINNKIPALLIEEPSTPTNVEEDKNNINTQEDEEAIEHNTESDFHDEIHDRSRSLSLGIDSLDGDNSVYELEMLIQQIKTCLDDIRLENEQIVFDQLDENMCDLDSTIKHSIHEQTERNLEIEDVMESFEFLNEISEEVEEQQYQTNITEHEEESKQQAIGVTIDDGAISDHSDFGQKTIDSGFVESSRPYTPASAISATTTNESINVVIVELLGIVLKLLYYIQNRLNILRDSENLTVIKKLLEQIAQLKVALLWCKNEVRDVKQALTLSKCLHIDEIIDFWNLCILDHSNNFYSSYDRCISQLTNYIKEFDCVKSSYPDDDQSSLTALSEHILSNLCCLPYIFIRPKHVSLLQILFLFNDKQMFEQNLKLSIEQVNFAKNIVNMIANNDYKNLAMMLNRNTLNNIQLIDQIITEMNYKIPDEFINELSTEIRLELINQLKSLLNKSGPSVRLAIHKTILRFFELSGVTMGHNNRKLAQKVTSKHQKKPKTVKTNLKRLNEHVRDKVDQLDKTLTSSDNSKTSLNVDKSTINVTNPLREKLQRDCEKQTMSIDVSTLVSDTTDKLATMQ</sequence>
<evidence type="ECO:0000256" key="1">
    <source>
        <dbReference type="ARBA" id="ARBA00005744"/>
    </source>
</evidence>
<protein>
    <recommendedName>
        <fullName evidence="3">FAM65 N-terminal domain-containing protein</fullName>
    </recommendedName>
</protein>
<evidence type="ECO:0000313" key="4">
    <source>
        <dbReference type="EMBL" id="CAF0884476.1"/>
    </source>
</evidence>
<evidence type="ECO:0000256" key="2">
    <source>
        <dbReference type="SAM" id="MobiDB-lite"/>
    </source>
</evidence>
<dbReference type="Proteomes" id="UP000681722">
    <property type="component" value="Unassembled WGS sequence"/>
</dbReference>